<dbReference type="EMBL" id="CP000083">
    <property type="protein sequence ID" value="AAZ25519.1"/>
    <property type="molecule type" value="Genomic_DNA"/>
</dbReference>
<keyword evidence="1" id="KW-0472">Membrane</keyword>
<keyword evidence="1" id="KW-1133">Transmembrane helix</keyword>
<evidence type="ECO:0000313" key="2">
    <source>
        <dbReference type="EMBL" id="AAZ25519.1"/>
    </source>
</evidence>
<protein>
    <submittedName>
        <fullName evidence="2">Uncharacterized protein</fullName>
    </submittedName>
</protein>
<organism evidence="2 3">
    <name type="scientific">Colwellia psychrerythraea (strain 34H / ATCC BAA-681)</name>
    <name type="common">Vibrio psychroerythus</name>
    <dbReference type="NCBI Taxonomy" id="167879"/>
    <lineage>
        <taxon>Bacteria</taxon>
        <taxon>Pseudomonadati</taxon>
        <taxon>Pseudomonadota</taxon>
        <taxon>Gammaproteobacteria</taxon>
        <taxon>Alteromonadales</taxon>
        <taxon>Colwelliaceae</taxon>
        <taxon>Colwellia</taxon>
    </lineage>
</organism>
<dbReference type="STRING" id="167879.CPS_4500"/>
<gene>
    <name evidence="2" type="ordered locus">CPS_4500</name>
</gene>
<feature type="transmembrane region" description="Helical" evidence="1">
    <location>
        <begin position="20"/>
        <end position="40"/>
    </location>
</feature>
<accession>Q47VM4</accession>
<reference evidence="2" key="1">
    <citation type="journal article" date="2005" name="Proc. Natl. Acad. Sci. U.S.A.">
        <title>The psychrophilic lifestyle as revealed by the genome sequence of Colwellia psychrerythraea 34H through genomic and proteomic analyses.</title>
        <authorList>
            <person name="Methe B.A."/>
            <person name="Nelson K.E."/>
            <person name="Deming J.W."/>
            <person name="Momen B."/>
            <person name="Melamud E."/>
            <person name="Zhang X."/>
            <person name="Moult J."/>
            <person name="Madupu R."/>
            <person name="Nelson W.C."/>
            <person name="Dodson R.J."/>
            <person name="Brinkac L.M."/>
            <person name="Daugherty S.C."/>
            <person name="Durkin A.S."/>
            <person name="DeBoy R.T."/>
            <person name="Kolonay J.F."/>
            <person name="Sullivan S.A."/>
            <person name="Zhou L."/>
            <person name="Davidsen T.M."/>
            <person name="Wu M."/>
            <person name="Huston A.L."/>
            <person name="Lewis M."/>
            <person name="Weaver B."/>
            <person name="Weidman J.F."/>
            <person name="Khouri H."/>
            <person name="Utterback T.R."/>
            <person name="Feldblyum T.V."/>
            <person name="Fraser C.M."/>
        </authorList>
    </citation>
    <scope>NUCLEOTIDE SEQUENCE [LARGE SCALE GENOMIC DNA]</scope>
    <source>
        <strain evidence="2">34H</strain>
    </source>
</reference>
<name>Q47VM4_COLP3</name>
<keyword evidence="1" id="KW-0812">Transmembrane</keyword>
<evidence type="ECO:0000313" key="3">
    <source>
        <dbReference type="Proteomes" id="UP000000547"/>
    </source>
</evidence>
<dbReference type="Proteomes" id="UP000000547">
    <property type="component" value="Chromosome"/>
</dbReference>
<dbReference type="AlphaFoldDB" id="Q47VM4"/>
<sequence length="41" mass="4813">MTFTKELGSVDSSTYLKRGVFMHFFHAFILFTCPVSKLVYY</sequence>
<dbReference type="KEGG" id="cps:CPS_4500"/>
<evidence type="ECO:0000256" key="1">
    <source>
        <dbReference type="SAM" id="Phobius"/>
    </source>
</evidence>
<proteinExistence type="predicted"/>
<dbReference type="HOGENOM" id="CLU_3268565_0_0_6"/>